<evidence type="ECO:0000256" key="1">
    <source>
        <dbReference type="SAM" id="MobiDB-lite"/>
    </source>
</evidence>
<evidence type="ECO:0008006" key="4">
    <source>
        <dbReference type="Google" id="ProtNLM"/>
    </source>
</evidence>
<dbReference type="SUPFAM" id="SSF110296">
    <property type="entry name" value="Oligoxyloglucan reducing end-specific cellobiohydrolase"/>
    <property type="match status" value="1"/>
</dbReference>
<dbReference type="InterPro" id="IPR052025">
    <property type="entry name" value="Xyloglucanase_GH74"/>
</dbReference>
<keyword evidence="3" id="KW-1185">Reference proteome</keyword>
<organism evidence="2 3">
    <name type="scientific">Paralimibaculum aggregatum</name>
    <dbReference type="NCBI Taxonomy" id="3036245"/>
    <lineage>
        <taxon>Bacteria</taxon>
        <taxon>Pseudomonadati</taxon>
        <taxon>Pseudomonadota</taxon>
        <taxon>Alphaproteobacteria</taxon>
        <taxon>Rhodobacterales</taxon>
        <taxon>Paracoccaceae</taxon>
        <taxon>Paralimibaculum</taxon>
    </lineage>
</organism>
<gene>
    <name evidence="2" type="ORF">LNKW23_07590</name>
</gene>
<dbReference type="EMBL" id="BSYI01000004">
    <property type="protein sequence ID" value="GMG81546.1"/>
    <property type="molecule type" value="Genomic_DNA"/>
</dbReference>
<accession>A0ABQ6LM87</accession>
<dbReference type="CDD" id="cd15482">
    <property type="entry name" value="Sialidase_non-viral"/>
    <property type="match status" value="1"/>
</dbReference>
<name>A0ABQ6LM87_9RHOB</name>
<proteinExistence type="predicted"/>
<sequence length="400" mass="41716">MTTDATQPAGAVTLLVGTTKGLFLLRSDGDPEHWRTSGPLCGGWPINHAIGCPETGALWAAGGGDFHGAGIWRSGDGGETWELAKLANGEMDAWVEANPEEAAQYGFAPVPPAPYTGDVKAIWSLGRGPAAHGSAAHGSARLYAGAKPATLLASDDGGASWSRLDALTSHPSADGWQPGAAGLTLHSIVTHPEDGQKLWVGISAAGVFASEDGGQSWERRNRRSNIGGDGAGSGGETEVFLCVHNLVRAGAAAGDLLYQQNHQGVFRSHDGGRSWDEITPGLPSSFGFPVAVHPEDPQRIFVIPLNGDTQGRYPPEAAAAVWTSGDGGASWEALREGLPQENCYFTVLRQAMATDGGDPAGLYFGTNTGSVFARRGADAPWREIARHLPTVLSVETLARA</sequence>
<dbReference type="Proteomes" id="UP001239909">
    <property type="component" value="Unassembled WGS sequence"/>
</dbReference>
<evidence type="ECO:0000313" key="2">
    <source>
        <dbReference type="EMBL" id="GMG81546.1"/>
    </source>
</evidence>
<evidence type="ECO:0000313" key="3">
    <source>
        <dbReference type="Proteomes" id="UP001239909"/>
    </source>
</evidence>
<dbReference type="Gene3D" id="2.130.10.10">
    <property type="entry name" value="YVTN repeat-like/Quinoprotein amine dehydrogenase"/>
    <property type="match status" value="1"/>
</dbReference>
<dbReference type="InterPro" id="IPR015943">
    <property type="entry name" value="WD40/YVTN_repeat-like_dom_sf"/>
</dbReference>
<dbReference type="RefSeq" id="WP_285670204.1">
    <property type="nucleotide sequence ID" value="NZ_BSYI01000004.1"/>
</dbReference>
<dbReference type="PANTHER" id="PTHR43739">
    <property type="entry name" value="XYLOGLUCANASE (EUROFUNG)"/>
    <property type="match status" value="1"/>
</dbReference>
<comment type="caution">
    <text evidence="2">The sequence shown here is derived from an EMBL/GenBank/DDBJ whole genome shotgun (WGS) entry which is preliminary data.</text>
</comment>
<reference evidence="2 3" key="1">
    <citation type="submission" date="2023-04" db="EMBL/GenBank/DDBJ databases">
        <title>Marinoamorphus aggregata gen. nov., sp. Nov., isolate from tissue of brittle star Ophioplocus japonicus.</title>
        <authorList>
            <person name="Kawano K."/>
            <person name="Sawayama S."/>
            <person name="Nakagawa S."/>
        </authorList>
    </citation>
    <scope>NUCLEOTIDE SEQUENCE [LARGE SCALE GENOMIC DNA]</scope>
    <source>
        <strain evidence="2 3">NKW23</strain>
    </source>
</reference>
<protein>
    <recommendedName>
        <fullName evidence="4">Glycoside hydrolase</fullName>
    </recommendedName>
</protein>
<dbReference type="PANTHER" id="PTHR43739:SF5">
    <property type="entry name" value="EXO-ALPHA-SIALIDASE"/>
    <property type="match status" value="1"/>
</dbReference>
<feature type="region of interest" description="Disordered" evidence="1">
    <location>
        <begin position="212"/>
        <end position="231"/>
    </location>
</feature>